<evidence type="ECO:0000313" key="6">
    <source>
        <dbReference type="EMBL" id="EQD66363.1"/>
    </source>
</evidence>
<dbReference type="GO" id="GO:0006412">
    <property type="term" value="P:translation"/>
    <property type="evidence" value="ECO:0007669"/>
    <property type="project" value="InterPro"/>
</dbReference>
<evidence type="ECO:0000259" key="5">
    <source>
        <dbReference type="SMART" id="SM00739"/>
    </source>
</evidence>
<reference evidence="6" key="2">
    <citation type="journal article" date="2014" name="ISME J.">
        <title>Microbial stratification in low pH oxic and suboxic macroscopic growths along an acid mine drainage.</title>
        <authorList>
            <person name="Mendez-Garcia C."/>
            <person name="Mesa V."/>
            <person name="Sprenger R.R."/>
            <person name="Richter M."/>
            <person name="Diez M.S."/>
            <person name="Solano J."/>
            <person name="Bargiela R."/>
            <person name="Golyshina O.V."/>
            <person name="Manteca A."/>
            <person name="Ramos J.L."/>
            <person name="Gallego J.R."/>
            <person name="Llorente I."/>
            <person name="Martins Dos Santos V.A."/>
            <person name="Jensen O.N."/>
            <person name="Pelaez A.I."/>
            <person name="Sanchez J."/>
            <person name="Ferrer M."/>
        </authorList>
    </citation>
    <scope>NUCLEOTIDE SEQUENCE</scope>
</reference>
<dbReference type="PROSITE" id="PS01108">
    <property type="entry name" value="RIBOSOMAL_L24"/>
    <property type="match status" value="1"/>
</dbReference>
<accession>T1BCX5</accession>
<evidence type="ECO:0000256" key="1">
    <source>
        <dbReference type="ARBA" id="ARBA00010618"/>
    </source>
</evidence>
<feature type="compositionally biased region" description="Basic and acidic residues" evidence="4">
    <location>
        <begin position="152"/>
        <end position="169"/>
    </location>
</feature>
<comment type="caution">
    <text evidence="6">The sequence shown here is derived from an EMBL/GenBank/DDBJ whole genome shotgun (WGS) entry which is preliminary data.</text>
</comment>
<organism evidence="6">
    <name type="scientific">mine drainage metagenome</name>
    <dbReference type="NCBI Taxonomy" id="410659"/>
    <lineage>
        <taxon>unclassified sequences</taxon>
        <taxon>metagenomes</taxon>
        <taxon>ecological metagenomes</taxon>
    </lineage>
</organism>
<dbReference type="InterPro" id="IPR014722">
    <property type="entry name" value="Rib_uL2_dom2"/>
</dbReference>
<feature type="domain" description="KOW" evidence="5">
    <location>
        <begin position="46"/>
        <end position="73"/>
    </location>
</feature>
<dbReference type="CDD" id="cd06089">
    <property type="entry name" value="KOW_RPL26"/>
    <property type="match status" value="1"/>
</dbReference>
<feature type="region of interest" description="Disordered" evidence="4">
    <location>
        <begin position="126"/>
        <end position="169"/>
    </location>
</feature>
<dbReference type="Gene3D" id="2.30.30.30">
    <property type="match status" value="1"/>
</dbReference>
<dbReference type="InterPro" id="IPR005756">
    <property type="entry name" value="Ribosomal_uL24_euk/arc"/>
</dbReference>
<dbReference type="PANTHER" id="PTHR11143">
    <property type="entry name" value="60S RIBOSOMAL PROTEIN L26 FAMILY MEMBER"/>
    <property type="match status" value="1"/>
</dbReference>
<dbReference type="GO" id="GO:0015934">
    <property type="term" value="C:large ribosomal subunit"/>
    <property type="evidence" value="ECO:0007669"/>
    <property type="project" value="InterPro"/>
</dbReference>
<dbReference type="InterPro" id="IPR005825">
    <property type="entry name" value="Ribosomal_uL24_CS"/>
</dbReference>
<protein>
    <submittedName>
        <fullName evidence="6">50S ribosomal protein L24P</fullName>
    </submittedName>
</protein>
<dbReference type="InterPro" id="IPR005824">
    <property type="entry name" value="KOW"/>
</dbReference>
<sequence>MIKSSKPRKQRRFRFNAPLHELQHFSHSHVDKALAKKLGITKRAVQVSKGDTIKIMSGKNKGKTGKVMRVSMRKGFLYIDSMKKKNAKGKEFEVPIRINNVYITDLNLSDKFRAGKLKLKVVAQKPAETKAKVSTPDAVPDSSASDAAKPVAEVEKKAEEKAEEVTATN</sequence>
<reference evidence="6" key="1">
    <citation type="submission" date="2013-08" db="EMBL/GenBank/DDBJ databases">
        <authorList>
            <person name="Mendez C."/>
            <person name="Richter M."/>
            <person name="Ferrer M."/>
            <person name="Sanchez J."/>
        </authorList>
    </citation>
    <scope>NUCLEOTIDE SEQUENCE</scope>
</reference>
<comment type="similarity">
    <text evidence="1">Belongs to the universal ribosomal protein uL24 family.</text>
</comment>
<dbReference type="Pfam" id="PF16906">
    <property type="entry name" value="Ribosomal_L26"/>
    <property type="match status" value="1"/>
</dbReference>
<dbReference type="Pfam" id="PF00467">
    <property type="entry name" value="KOW"/>
    <property type="match status" value="1"/>
</dbReference>
<dbReference type="GO" id="GO:0003723">
    <property type="term" value="F:RNA binding"/>
    <property type="evidence" value="ECO:0007669"/>
    <property type="project" value="InterPro"/>
</dbReference>
<dbReference type="SUPFAM" id="SSF50104">
    <property type="entry name" value="Translation proteins SH3-like domain"/>
    <property type="match status" value="1"/>
</dbReference>
<dbReference type="InterPro" id="IPR008991">
    <property type="entry name" value="Translation_prot_SH3-like_sf"/>
</dbReference>
<dbReference type="EMBL" id="AUZZ01000895">
    <property type="protein sequence ID" value="EQD66363.1"/>
    <property type="molecule type" value="Genomic_DNA"/>
</dbReference>
<dbReference type="NCBIfam" id="TIGR01080">
    <property type="entry name" value="rplX_A_E"/>
    <property type="match status" value="1"/>
</dbReference>
<keyword evidence="2 6" id="KW-0689">Ribosomal protein</keyword>
<dbReference type="GO" id="GO:0003735">
    <property type="term" value="F:structural constituent of ribosome"/>
    <property type="evidence" value="ECO:0007669"/>
    <property type="project" value="InterPro"/>
</dbReference>
<gene>
    <name evidence="6" type="ORF">B2A_01191</name>
</gene>
<dbReference type="AlphaFoldDB" id="T1BCX5"/>
<dbReference type="InterPro" id="IPR041988">
    <property type="entry name" value="Ribosomal_uL24_KOW"/>
</dbReference>
<keyword evidence="3" id="KW-0687">Ribonucleoprotein</keyword>
<feature type="compositionally biased region" description="Low complexity" evidence="4">
    <location>
        <begin position="136"/>
        <end position="151"/>
    </location>
</feature>
<evidence type="ECO:0000256" key="3">
    <source>
        <dbReference type="ARBA" id="ARBA00023274"/>
    </source>
</evidence>
<name>T1BCX5_9ZZZZ</name>
<proteinExistence type="inferred from homology"/>
<evidence type="ECO:0000256" key="4">
    <source>
        <dbReference type="SAM" id="MobiDB-lite"/>
    </source>
</evidence>
<dbReference type="SMART" id="SM00739">
    <property type="entry name" value="KOW"/>
    <property type="match status" value="1"/>
</dbReference>
<evidence type="ECO:0000256" key="2">
    <source>
        <dbReference type="ARBA" id="ARBA00022980"/>
    </source>
</evidence>